<organism evidence="10 11">
    <name type="scientific">Vibrio palustris</name>
    <dbReference type="NCBI Taxonomy" id="1918946"/>
    <lineage>
        <taxon>Bacteria</taxon>
        <taxon>Pseudomonadati</taxon>
        <taxon>Pseudomonadota</taxon>
        <taxon>Gammaproteobacteria</taxon>
        <taxon>Vibrionales</taxon>
        <taxon>Vibrionaceae</taxon>
        <taxon>Vibrio</taxon>
    </lineage>
</organism>
<feature type="transmembrane region" description="Helical" evidence="8">
    <location>
        <begin position="33"/>
        <end position="57"/>
    </location>
</feature>
<dbReference type="STRING" id="1918946.VPAL9027_02016"/>
<dbReference type="PROSITE" id="PS50928">
    <property type="entry name" value="ABC_TM1"/>
    <property type="match status" value="1"/>
</dbReference>
<dbReference type="RefSeq" id="WP_077314435.1">
    <property type="nucleotide sequence ID" value="NZ_AP024888.1"/>
</dbReference>
<evidence type="ECO:0000256" key="3">
    <source>
        <dbReference type="ARBA" id="ARBA00022475"/>
    </source>
</evidence>
<reference evidence="10 11" key="1">
    <citation type="submission" date="2017-02" db="EMBL/GenBank/DDBJ databases">
        <authorList>
            <person name="Peterson S.W."/>
        </authorList>
    </citation>
    <scope>NUCLEOTIDE SEQUENCE [LARGE SCALE GENOMIC DNA]</scope>
    <source>
        <strain evidence="10 11">CECT 9027</strain>
    </source>
</reference>
<dbReference type="SUPFAM" id="SSF161098">
    <property type="entry name" value="MetI-like"/>
    <property type="match status" value="1"/>
</dbReference>
<comment type="similarity">
    <text evidence="8">Belongs to the binding-protein-dependent transport system permease family.</text>
</comment>
<evidence type="ECO:0000313" key="11">
    <source>
        <dbReference type="Proteomes" id="UP000189475"/>
    </source>
</evidence>
<feature type="transmembrane region" description="Helical" evidence="8">
    <location>
        <begin position="259"/>
        <end position="280"/>
    </location>
</feature>
<evidence type="ECO:0000256" key="7">
    <source>
        <dbReference type="ARBA" id="ARBA00023136"/>
    </source>
</evidence>
<evidence type="ECO:0000256" key="2">
    <source>
        <dbReference type="ARBA" id="ARBA00022448"/>
    </source>
</evidence>
<dbReference type="PANTHER" id="PTHR43357:SF4">
    <property type="entry name" value="INNER MEMBRANE ABC TRANSPORTER PERMEASE PROTEIN YDCV"/>
    <property type="match status" value="1"/>
</dbReference>
<evidence type="ECO:0000256" key="4">
    <source>
        <dbReference type="ARBA" id="ARBA00022519"/>
    </source>
</evidence>
<dbReference type="InterPro" id="IPR035906">
    <property type="entry name" value="MetI-like_sf"/>
</dbReference>
<dbReference type="PANTHER" id="PTHR43357">
    <property type="entry name" value="INNER MEMBRANE ABC TRANSPORTER PERMEASE PROTEIN YDCV"/>
    <property type="match status" value="1"/>
</dbReference>
<gene>
    <name evidence="10" type="primary">sugB</name>
    <name evidence="10" type="ORF">VPAL9027_02016</name>
</gene>
<keyword evidence="3" id="KW-1003">Cell membrane</keyword>
<accession>A0A1R4B558</accession>
<keyword evidence="7 8" id="KW-0472">Membrane</keyword>
<keyword evidence="11" id="KW-1185">Reference proteome</keyword>
<feature type="transmembrane region" description="Helical" evidence="8">
    <location>
        <begin position="204"/>
        <end position="226"/>
    </location>
</feature>
<keyword evidence="6 8" id="KW-1133">Transmembrane helix</keyword>
<dbReference type="CDD" id="cd06261">
    <property type="entry name" value="TM_PBP2"/>
    <property type="match status" value="1"/>
</dbReference>
<dbReference type="AlphaFoldDB" id="A0A1R4B558"/>
<feature type="transmembrane region" description="Helical" evidence="8">
    <location>
        <begin position="92"/>
        <end position="116"/>
    </location>
</feature>
<dbReference type="Pfam" id="PF00528">
    <property type="entry name" value="BPD_transp_1"/>
    <property type="match status" value="1"/>
</dbReference>
<keyword evidence="2 8" id="KW-0813">Transport</keyword>
<keyword evidence="5 8" id="KW-0812">Transmembrane</keyword>
<feature type="transmembrane region" description="Helical" evidence="8">
    <location>
        <begin position="159"/>
        <end position="183"/>
    </location>
</feature>
<feature type="domain" description="ABC transmembrane type-1" evidence="9">
    <location>
        <begin position="92"/>
        <end position="280"/>
    </location>
</feature>
<evidence type="ECO:0000256" key="5">
    <source>
        <dbReference type="ARBA" id="ARBA00022692"/>
    </source>
</evidence>
<dbReference type="Gene3D" id="1.10.3720.10">
    <property type="entry name" value="MetI-like"/>
    <property type="match status" value="1"/>
</dbReference>
<proteinExistence type="inferred from homology"/>
<dbReference type="EMBL" id="FUFT01000005">
    <property type="protein sequence ID" value="SJL84036.1"/>
    <property type="molecule type" value="Genomic_DNA"/>
</dbReference>
<feature type="transmembrane region" description="Helical" evidence="8">
    <location>
        <begin position="128"/>
        <end position="147"/>
    </location>
</feature>
<evidence type="ECO:0000259" key="9">
    <source>
        <dbReference type="PROSITE" id="PS50928"/>
    </source>
</evidence>
<dbReference type="GO" id="GO:0005886">
    <property type="term" value="C:plasma membrane"/>
    <property type="evidence" value="ECO:0007669"/>
    <property type="project" value="UniProtKB-SubCell"/>
</dbReference>
<keyword evidence="4" id="KW-0997">Cell inner membrane</keyword>
<dbReference type="Proteomes" id="UP000189475">
    <property type="component" value="Unassembled WGS sequence"/>
</dbReference>
<protein>
    <submittedName>
        <fullName evidence="10">Trehalose transport system permease protein SugB</fullName>
    </submittedName>
</protein>
<sequence>MIGNSIFARTEADKISRLPALLRRISTTIRANFWLQTLFIVVLAIAIFGPFINLMMWSVTESWYFPHSLPNAWGLRYWHEVFSPYSDVSGSLMTSVGIAVAATIFALIISIPAGYALSHTSMPYRLPLMLLFLLPQAFPNLTVYMNIAKMFYQIGLNGTVVGVVLVHTVHGLMYSIWITVAAFSAQDPLMARAARNLGAGPIRTFFMITLPMAAPGIMASGIFVFLESLDEFTGTFFVGAPEVNTLPLLLYTASMEGNYQISSITALILLVPSIVFMIIIQKFMRPDTLAKLGK</sequence>
<name>A0A1R4B558_9VIBR</name>
<dbReference type="InterPro" id="IPR000515">
    <property type="entry name" value="MetI-like"/>
</dbReference>
<evidence type="ECO:0000313" key="10">
    <source>
        <dbReference type="EMBL" id="SJL84036.1"/>
    </source>
</evidence>
<dbReference type="OrthoDB" id="7056428at2"/>
<evidence type="ECO:0000256" key="1">
    <source>
        <dbReference type="ARBA" id="ARBA00004429"/>
    </source>
</evidence>
<dbReference type="GO" id="GO:0055085">
    <property type="term" value="P:transmembrane transport"/>
    <property type="evidence" value="ECO:0007669"/>
    <property type="project" value="InterPro"/>
</dbReference>
<evidence type="ECO:0000256" key="6">
    <source>
        <dbReference type="ARBA" id="ARBA00022989"/>
    </source>
</evidence>
<evidence type="ECO:0000256" key="8">
    <source>
        <dbReference type="RuleBase" id="RU363032"/>
    </source>
</evidence>
<comment type="subcellular location">
    <subcellularLocation>
        <location evidence="1">Cell inner membrane</location>
        <topology evidence="1">Multi-pass membrane protein</topology>
    </subcellularLocation>
    <subcellularLocation>
        <location evidence="8">Cell membrane</location>
        <topology evidence="8">Multi-pass membrane protein</topology>
    </subcellularLocation>
</comment>